<organism evidence="2">
    <name type="scientific">uncultured Caudovirales phage</name>
    <dbReference type="NCBI Taxonomy" id="2100421"/>
    <lineage>
        <taxon>Viruses</taxon>
        <taxon>Duplodnaviria</taxon>
        <taxon>Heunggongvirae</taxon>
        <taxon>Uroviricota</taxon>
        <taxon>Caudoviricetes</taxon>
        <taxon>Peduoviridae</taxon>
        <taxon>Maltschvirus</taxon>
        <taxon>Maltschvirus maltsch</taxon>
    </lineage>
</organism>
<feature type="region of interest" description="Disordered" evidence="1">
    <location>
        <begin position="79"/>
        <end position="102"/>
    </location>
</feature>
<sequence>MTTVRVSVEMTDQLARAINASQDRAESIMAAALRDIGHEFVQAAVPLAGVGPYGRSFKAVPQPGLAVEAGSDSPAAALIERGRRPGRRPPAQSIRKRAGGSFEAAERAADRIEARGTRGRWVVKRANAKIKQDGTIERIARDALKAIADLEV</sequence>
<name>A0A6J5LT12_9CAUD</name>
<accession>A0A6J5LT12</accession>
<reference evidence="2" key="1">
    <citation type="submission" date="2020-04" db="EMBL/GenBank/DDBJ databases">
        <authorList>
            <person name="Chiriac C."/>
            <person name="Salcher M."/>
            <person name="Ghai R."/>
            <person name="Kavagutti S V."/>
        </authorList>
    </citation>
    <scope>NUCLEOTIDE SEQUENCE</scope>
</reference>
<proteinExistence type="predicted"/>
<gene>
    <name evidence="2" type="ORF">UFOVP314_37</name>
</gene>
<protein>
    <submittedName>
        <fullName evidence="2">Uncharacterized protein</fullName>
    </submittedName>
</protein>
<dbReference type="EMBL" id="LR796326">
    <property type="protein sequence ID" value="CAB4136902.1"/>
    <property type="molecule type" value="Genomic_DNA"/>
</dbReference>
<evidence type="ECO:0000313" key="2">
    <source>
        <dbReference type="EMBL" id="CAB4136902.1"/>
    </source>
</evidence>
<evidence type="ECO:0000256" key="1">
    <source>
        <dbReference type="SAM" id="MobiDB-lite"/>
    </source>
</evidence>